<dbReference type="Proteomes" id="UP000245125">
    <property type="component" value="Unassembled WGS sequence"/>
</dbReference>
<reference evidence="3" key="1">
    <citation type="submission" date="2018-03" db="EMBL/GenBank/DDBJ databases">
        <authorList>
            <person name="Zecchin S."/>
        </authorList>
    </citation>
    <scope>NUCLEOTIDE SEQUENCE [LARGE SCALE GENOMIC DNA]</scope>
</reference>
<evidence type="ECO:0000313" key="3">
    <source>
        <dbReference type="Proteomes" id="UP000245125"/>
    </source>
</evidence>
<accession>A0A2U3QGE7</accession>
<proteinExistence type="predicted"/>
<gene>
    <name evidence="2" type="ORF">NBG4_250026</name>
</gene>
<sequence length="533" mass="58618">MGISNSAKKTSSIASPFFYSLALHLSLISIILALPVHSGSLNPLSLGSLFLYLRNDDSGLLEKSAADPEQDKTTDLRTAHNINERKTDEVLMSKMSPGEQEKTIASKTFNAEDEKNHITPPPEAKPIQENNPESLESMSLSSQIRGTTVEDQPKAGEAKGWKVEVITKEKPAMSASNSSVTEFFDTVKPARIVSRAAKSDDDAGRNISARDNALEEKPFAPQPFQKTVHDRDLKEKALPERKGQGQGKQVMAKKVAIEKAGPQGYTGAGMEGKSQDRDERHRNTVIAKASGTTMEIPSGGGSTPLPSQQLTSAVVKPAHPASVESGMKTELTQQADDAIHKDRVDKKESAQPDRREAGIKDEKFGFGFPKVEVPQSEDVKVEVNLDGRETQSVFIHLAKKPYPSPGQRVYKSKQGDVKCAAETKEEDLGASGIRHIFSIVKADHGIYTFTIDNKGNEIHVATIAFRLYEGQERERIKEYKNVQIQPGAVLRFKFIVPDAIFWDDKDRFSGEIESSKSMTKFNGSGLIWIEDKD</sequence>
<feature type="region of interest" description="Disordered" evidence="1">
    <location>
        <begin position="211"/>
        <end position="232"/>
    </location>
</feature>
<evidence type="ECO:0000256" key="1">
    <source>
        <dbReference type="SAM" id="MobiDB-lite"/>
    </source>
</evidence>
<organism evidence="2 3">
    <name type="scientific">Candidatus Sulfobium mesophilum</name>
    <dbReference type="NCBI Taxonomy" id="2016548"/>
    <lineage>
        <taxon>Bacteria</taxon>
        <taxon>Pseudomonadati</taxon>
        <taxon>Nitrospirota</taxon>
        <taxon>Nitrospiria</taxon>
        <taxon>Nitrospirales</taxon>
        <taxon>Nitrospiraceae</taxon>
        <taxon>Candidatus Sulfobium</taxon>
    </lineage>
</organism>
<name>A0A2U3QGE7_9BACT</name>
<protein>
    <submittedName>
        <fullName evidence="2">Uncharacterized protein</fullName>
    </submittedName>
</protein>
<evidence type="ECO:0000313" key="2">
    <source>
        <dbReference type="EMBL" id="SPQ00494.1"/>
    </source>
</evidence>
<dbReference type="EMBL" id="OUUY01000070">
    <property type="protein sequence ID" value="SPQ00494.1"/>
    <property type="molecule type" value="Genomic_DNA"/>
</dbReference>
<feature type="region of interest" description="Disordered" evidence="1">
    <location>
        <begin position="113"/>
        <end position="136"/>
    </location>
</feature>
<dbReference type="AlphaFoldDB" id="A0A2U3QGE7"/>
<keyword evidence="3" id="KW-1185">Reference proteome</keyword>
<feature type="region of interest" description="Disordered" evidence="1">
    <location>
        <begin position="261"/>
        <end position="280"/>
    </location>
</feature>